<keyword evidence="1" id="KW-0812">Transmembrane</keyword>
<proteinExistence type="predicted"/>
<reference evidence="2" key="1">
    <citation type="submission" date="2020-10" db="EMBL/GenBank/DDBJ databases">
        <authorList>
            <person name="Gilroy R."/>
        </authorList>
    </citation>
    <scope>NUCLEOTIDE SEQUENCE</scope>
    <source>
        <strain evidence="2">14508</strain>
    </source>
</reference>
<feature type="transmembrane region" description="Helical" evidence="1">
    <location>
        <begin position="29"/>
        <end position="50"/>
    </location>
</feature>
<accession>A0A9D1G8A3</accession>
<protein>
    <submittedName>
        <fullName evidence="2">Uncharacterized protein</fullName>
    </submittedName>
</protein>
<feature type="transmembrane region" description="Helical" evidence="1">
    <location>
        <begin position="56"/>
        <end position="78"/>
    </location>
</feature>
<organism evidence="2 3">
    <name type="scientific">Candidatus Caccosoma faecigallinarum</name>
    <dbReference type="NCBI Taxonomy" id="2840720"/>
    <lineage>
        <taxon>Bacteria</taxon>
        <taxon>Bacillati</taxon>
        <taxon>Bacillota</taxon>
        <taxon>Bacillota incertae sedis</taxon>
        <taxon>Candidatus Caccosoma</taxon>
    </lineage>
</organism>
<keyword evidence="1" id="KW-0472">Membrane</keyword>
<keyword evidence="1" id="KW-1133">Transmembrane helix</keyword>
<dbReference type="Proteomes" id="UP000886893">
    <property type="component" value="Unassembled WGS sequence"/>
</dbReference>
<evidence type="ECO:0000313" key="3">
    <source>
        <dbReference type="Proteomes" id="UP000886893"/>
    </source>
</evidence>
<dbReference type="AlphaFoldDB" id="A0A9D1G8A3"/>
<evidence type="ECO:0000256" key="1">
    <source>
        <dbReference type="SAM" id="Phobius"/>
    </source>
</evidence>
<dbReference type="EMBL" id="DVKI01000105">
    <property type="protein sequence ID" value="HIT17402.1"/>
    <property type="molecule type" value="Genomic_DNA"/>
</dbReference>
<evidence type="ECO:0000313" key="2">
    <source>
        <dbReference type="EMBL" id="HIT17402.1"/>
    </source>
</evidence>
<comment type="caution">
    <text evidence="2">The sequence shown here is derived from an EMBL/GenBank/DDBJ whole genome shotgun (WGS) entry which is preliminary data.</text>
</comment>
<reference evidence="2" key="2">
    <citation type="journal article" date="2021" name="PeerJ">
        <title>Extensive microbial diversity within the chicken gut microbiome revealed by metagenomics and culture.</title>
        <authorList>
            <person name="Gilroy R."/>
            <person name="Ravi A."/>
            <person name="Getino M."/>
            <person name="Pursley I."/>
            <person name="Horton D.L."/>
            <person name="Alikhan N.F."/>
            <person name="Baker D."/>
            <person name="Gharbi K."/>
            <person name="Hall N."/>
            <person name="Watson M."/>
            <person name="Adriaenssens E.M."/>
            <person name="Foster-Nyarko E."/>
            <person name="Jarju S."/>
            <person name="Secka A."/>
            <person name="Antonio M."/>
            <person name="Oren A."/>
            <person name="Chaudhuri R.R."/>
            <person name="La Ragione R."/>
            <person name="Hildebrand F."/>
            <person name="Pallen M.J."/>
        </authorList>
    </citation>
    <scope>NUCLEOTIDE SEQUENCE</scope>
    <source>
        <strain evidence="2">14508</strain>
    </source>
</reference>
<sequence>MLYFSKIIHYIEKAATYPLKSYISYYRKWNLINIVLIIISSIGILASVLFGALMDLIALFGLILFFPLLIGSILTLCYTQLCLIGAKECKKIIQQINQDIVFVNQIQFFHVDNQSYLLHILKELIRSKNLVHYQLFKNVFLYNTKYTINEKELWIDGKLVQFDVYDDQIVPRHCPHCHHVLFYNEKKCHYCS</sequence>
<gene>
    <name evidence="2" type="ORF">IAD04_03345</name>
</gene>
<name>A0A9D1G8A3_9FIRM</name>